<feature type="coiled-coil region" evidence="1">
    <location>
        <begin position="44"/>
        <end position="71"/>
    </location>
</feature>
<organism evidence="3">
    <name type="scientific">Noccaea caerulescens</name>
    <name type="common">Alpine penny-cress</name>
    <name type="synonym">Thlaspi caerulescens</name>
    <dbReference type="NCBI Taxonomy" id="107243"/>
    <lineage>
        <taxon>Eukaryota</taxon>
        <taxon>Viridiplantae</taxon>
        <taxon>Streptophyta</taxon>
        <taxon>Embryophyta</taxon>
        <taxon>Tracheophyta</taxon>
        <taxon>Spermatophyta</taxon>
        <taxon>Magnoliopsida</taxon>
        <taxon>eudicotyledons</taxon>
        <taxon>Gunneridae</taxon>
        <taxon>Pentapetalae</taxon>
        <taxon>rosids</taxon>
        <taxon>malvids</taxon>
        <taxon>Brassicales</taxon>
        <taxon>Brassicaceae</taxon>
        <taxon>Coluteocarpeae</taxon>
        <taxon>Noccaea</taxon>
    </lineage>
</organism>
<dbReference type="PANTHER" id="PTHR36045">
    <property type="entry name" value="OS04G0558500 PROTEIN"/>
    <property type="match status" value="1"/>
</dbReference>
<sequence>MTFEERRSSILKNPPEPFPVGKSNRESVGIMEAMALDLESEPEIDVDEGDLEKLESDVRQMAKKISEYRQTLPDHLRNTLDSALSSHRPVCPNFGSGSDPLPSSRLTIAETEVPIVLGAEDEDSGEKMVQLKEKLSRNVANMPKVVKRVRECIEGIDKLDSLNGTIHQAFRRQRINY</sequence>
<feature type="region of interest" description="Disordered" evidence="2">
    <location>
        <begin position="1"/>
        <end position="24"/>
    </location>
</feature>
<reference evidence="3" key="1">
    <citation type="submission" date="2016-07" db="EMBL/GenBank/DDBJ databases">
        <title>De novo transcriptome assembly of four accessions of the metal hyperaccumulator plant Noccaea caerulescens.</title>
        <authorList>
            <person name="Blande D."/>
            <person name="Halimaa P."/>
            <person name="Tervahauta A.I."/>
            <person name="Aarts M.G."/>
            <person name="Karenlampi S.O."/>
        </authorList>
    </citation>
    <scope>NUCLEOTIDE SEQUENCE</scope>
</reference>
<evidence type="ECO:0000256" key="1">
    <source>
        <dbReference type="SAM" id="Coils"/>
    </source>
</evidence>
<dbReference type="EMBL" id="GEVI01009640">
    <property type="protein sequence ID" value="JAU22680.1"/>
    <property type="molecule type" value="Transcribed_RNA"/>
</dbReference>
<accession>A0A1J3DXC4</accession>
<dbReference type="AlphaFoldDB" id="A0A1J3DXC4"/>
<protein>
    <submittedName>
        <fullName evidence="3">Uncharacterized protein</fullName>
    </submittedName>
</protein>
<gene>
    <name evidence="3" type="ORF">GA_TR11694_c0_g1_i1_g.37533</name>
</gene>
<proteinExistence type="predicted"/>
<evidence type="ECO:0000313" key="3">
    <source>
        <dbReference type="EMBL" id="JAU22680.1"/>
    </source>
</evidence>
<keyword evidence="1" id="KW-0175">Coiled coil</keyword>
<evidence type="ECO:0000256" key="2">
    <source>
        <dbReference type="SAM" id="MobiDB-lite"/>
    </source>
</evidence>
<name>A0A1J3DXC4_NOCCA</name>
<dbReference type="PANTHER" id="PTHR36045:SF2">
    <property type="entry name" value="OS04G0558500 PROTEIN"/>
    <property type="match status" value="1"/>
</dbReference>